<keyword evidence="1" id="KW-1133">Transmembrane helix</keyword>
<evidence type="ECO:0000313" key="2">
    <source>
        <dbReference type="EMBL" id="JAP84919.1"/>
    </source>
</evidence>
<keyword evidence="2" id="KW-0808">Transferase</keyword>
<dbReference type="Pfam" id="PF13896">
    <property type="entry name" value="Glyco_transf_49"/>
    <property type="match status" value="1"/>
</dbReference>
<accession>A0A131Z0G0</accession>
<evidence type="ECO:0000256" key="1">
    <source>
        <dbReference type="SAM" id="Phobius"/>
    </source>
</evidence>
<organism evidence="2">
    <name type="scientific">Rhipicephalus appendiculatus</name>
    <name type="common">Brown ear tick</name>
    <dbReference type="NCBI Taxonomy" id="34631"/>
    <lineage>
        <taxon>Eukaryota</taxon>
        <taxon>Metazoa</taxon>
        <taxon>Ecdysozoa</taxon>
        <taxon>Arthropoda</taxon>
        <taxon>Chelicerata</taxon>
        <taxon>Arachnida</taxon>
        <taxon>Acari</taxon>
        <taxon>Parasitiformes</taxon>
        <taxon>Ixodida</taxon>
        <taxon>Ixodoidea</taxon>
        <taxon>Ixodidae</taxon>
        <taxon>Rhipicephalinae</taxon>
        <taxon>Rhipicephalus</taxon>
        <taxon>Rhipicephalus</taxon>
    </lineage>
</organism>
<dbReference type="EMBL" id="GEDV01003638">
    <property type="protein sequence ID" value="JAP84919.1"/>
    <property type="molecule type" value="Transcribed_RNA"/>
</dbReference>
<dbReference type="PANTHER" id="PTHR47412:SF1">
    <property type="entry name" value="FI01434P-RELATED"/>
    <property type="match status" value="1"/>
</dbReference>
<protein>
    <submittedName>
        <fullName evidence="2">N-acetyllactosaminide beta-1,3-N-acetylglucosaminyltransferase</fullName>
    </submittedName>
</protein>
<reference evidence="2" key="1">
    <citation type="journal article" date="2016" name="Ticks Tick Borne Dis.">
        <title>De novo assembly and annotation of the salivary gland transcriptome of Rhipicephalus appendiculatus male and female ticks during blood feeding.</title>
        <authorList>
            <person name="de Castro M.H."/>
            <person name="de Klerk D."/>
            <person name="Pienaar R."/>
            <person name="Latif A.A."/>
            <person name="Rees D.J."/>
            <person name="Mans B.J."/>
        </authorList>
    </citation>
    <scope>NUCLEOTIDE SEQUENCE</scope>
    <source>
        <tissue evidence="2">Salivary glands</tissue>
    </source>
</reference>
<name>A0A131Z0G0_RHIAP</name>
<dbReference type="GO" id="GO:0016757">
    <property type="term" value="F:glycosyltransferase activity"/>
    <property type="evidence" value="ECO:0007669"/>
    <property type="project" value="UniProtKB-KW"/>
</dbReference>
<dbReference type="PANTHER" id="PTHR47412">
    <property type="entry name" value="FI01434P-RELATED"/>
    <property type="match status" value="1"/>
</dbReference>
<keyword evidence="2" id="KW-0328">Glycosyltransferase</keyword>
<proteinExistence type="predicted"/>
<dbReference type="AlphaFoldDB" id="A0A131Z0G0"/>
<feature type="transmembrane region" description="Helical" evidence="1">
    <location>
        <begin position="13"/>
        <end position="31"/>
    </location>
</feature>
<keyword evidence="1" id="KW-0812">Transmembrane</keyword>
<keyword evidence="1" id="KW-0472">Membrane</keyword>
<sequence length="493" mass="55854">MAMAGSNRPELRLAYRIFVTVNILLAVYNMICFQMPRTDVKPCVLVVANHSLQEAVDFGAKVSPLPRPMPPPQSQPVKAAPVNVIDKPQFQNRQPLQSDVATTRAPDAARLGRIGRSGAFGNGVNSTPKKESALSAKFIVQEDFIPSDLSVPFNDSITLTTQATHEFLQHVPVLCSRWQGPISVAVFAPGTDYAVALDKIAFLRHCDDPCVSANVTWHMVYDRDHAPPAAAVVNSSSSADFLQSWNGSCASDVMEREYAQYRKAHKMTYPINVLRNVARRRARTRYILASDIELYPSANVIPRFMNLVAERWRRNATEARAPQVFVLPIFEVQAKQRPPLTKRVLVDMLRNKSAIFFHKWVCDQCQKFPKREEWVEYVPAEDDVLGILTTTKRDRTKRSWEPIYIGTNDDPFYAEELTWEGKRDKMAQSYELCLRGYDFHILDNAFLVHAPGIKTIIASEERRRVPFVKVNNAHHARIMNSLKSRYPALAKDC</sequence>